<dbReference type="AlphaFoldDB" id="A0ABD5VAE9"/>
<reference evidence="1 2" key="1">
    <citation type="journal article" date="2019" name="Int. J. Syst. Evol. Microbiol.">
        <title>The Global Catalogue of Microorganisms (GCM) 10K type strain sequencing project: providing services to taxonomists for standard genome sequencing and annotation.</title>
        <authorList>
            <consortium name="The Broad Institute Genomics Platform"/>
            <consortium name="The Broad Institute Genome Sequencing Center for Infectious Disease"/>
            <person name="Wu L."/>
            <person name="Ma J."/>
        </authorList>
    </citation>
    <scope>NUCLEOTIDE SEQUENCE [LARGE SCALE GENOMIC DNA]</scope>
    <source>
        <strain evidence="1 2">GX26</strain>
    </source>
</reference>
<keyword evidence="2" id="KW-1185">Reference proteome</keyword>
<proteinExistence type="predicted"/>
<dbReference type="RefSeq" id="WP_336349010.1">
    <property type="nucleotide sequence ID" value="NZ_JAZAQL010000001.1"/>
</dbReference>
<name>A0ABD5VAE9_9EURY</name>
<evidence type="ECO:0000313" key="1">
    <source>
        <dbReference type="EMBL" id="MFC6952011.1"/>
    </source>
</evidence>
<accession>A0ABD5VAE9</accession>
<comment type="caution">
    <text evidence="1">The sequence shown here is derived from an EMBL/GenBank/DDBJ whole genome shotgun (WGS) entry which is preliminary data.</text>
</comment>
<evidence type="ECO:0000313" key="2">
    <source>
        <dbReference type="Proteomes" id="UP001596395"/>
    </source>
</evidence>
<organism evidence="1 2">
    <name type="scientific">Halorubellus litoreus</name>
    <dbReference type="NCBI Taxonomy" id="755308"/>
    <lineage>
        <taxon>Archaea</taxon>
        <taxon>Methanobacteriati</taxon>
        <taxon>Methanobacteriota</taxon>
        <taxon>Stenosarchaea group</taxon>
        <taxon>Halobacteria</taxon>
        <taxon>Halobacteriales</taxon>
        <taxon>Halorubellaceae</taxon>
        <taxon>Halorubellus</taxon>
    </lineage>
</organism>
<protein>
    <recommendedName>
        <fullName evidence="3">SH3 domain-containing protein</fullName>
    </recommendedName>
</protein>
<sequence>MSPTISRRAVVLAVILVGGLALVLAGGGFLTETNVTVHATLVEAPENTSPKYTLAELGDDNPVEVASERALAQNGSGSVNTTGSRLQEEGIPQETFFVGHRDQWIRITFRSK</sequence>
<dbReference type="EMBL" id="JBHSXN010000001">
    <property type="protein sequence ID" value="MFC6952011.1"/>
    <property type="molecule type" value="Genomic_DNA"/>
</dbReference>
<gene>
    <name evidence="1" type="ORF">ACFQGB_03965</name>
</gene>
<dbReference type="Proteomes" id="UP001596395">
    <property type="component" value="Unassembled WGS sequence"/>
</dbReference>
<evidence type="ECO:0008006" key="3">
    <source>
        <dbReference type="Google" id="ProtNLM"/>
    </source>
</evidence>